<dbReference type="GO" id="GO:0004674">
    <property type="term" value="F:protein serine/threonine kinase activity"/>
    <property type="evidence" value="ECO:0007669"/>
    <property type="project" value="UniProtKB-KW"/>
</dbReference>
<accession>A0A804R1X3</accession>
<dbReference type="GO" id="GO:0005524">
    <property type="term" value="F:ATP binding"/>
    <property type="evidence" value="ECO:0007669"/>
    <property type="project" value="UniProtKB-KW"/>
</dbReference>
<keyword evidence="5" id="KW-0067">ATP-binding</keyword>
<dbReference type="SUPFAM" id="SSF56112">
    <property type="entry name" value="Protein kinase-like (PK-like)"/>
    <property type="match status" value="1"/>
</dbReference>
<dbReference type="EnsemblPlants" id="Zm00001eb381090_T001">
    <property type="protein sequence ID" value="Zm00001eb381090_P001"/>
    <property type="gene ID" value="Zm00001eb381090"/>
</dbReference>
<evidence type="ECO:0000256" key="4">
    <source>
        <dbReference type="ARBA" id="ARBA00022777"/>
    </source>
</evidence>
<feature type="domain" description="Protein kinase" evidence="6">
    <location>
        <begin position="1"/>
        <end position="175"/>
    </location>
</feature>
<evidence type="ECO:0000256" key="3">
    <source>
        <dbReference type="ARBA" id="ARBA00022741"/>
    </source>
</evidence>
<keyword evidence="8" id="KW-1185">Reference proteome</keyword>
<dbReference type="AlphaFoldDB" id="A0A804R1X3"/>
<organism evidence="7 8">
    <name type="scientific">Zea mays</name>
    <name type="common">Maize</name>
    <dbReference type="NCBI Taxonomy" id="4577"/>
    <lineage>
        <taxon>Eukaryota</taxon>
        <taxon>Viridiplantae</taxon>
        <taxon>Streptophyta</taxon>
        <taxon>Embryophyta</taxon>
        <taxon>Tracheophyta</taxon>
        <taxon>Spermatophyta</taxon>
        <taxon>Magnoliopsida</taxon>
        <taxon>Liliopsida</taxon>
        <taxon>Poales</taxon>
        <taxon>Poaceae</taxon>
        <taxon>PACMAD clade</taxon>
        <taxon>Panicoideae</taxon>
        <taxon>Andropogonodae</taxon>
        <taxon>Andropogoneae</taxon>
        <taxon>Tripsacinae</taxon>
        <taxon>Zea</taxon>
    </lineage>
</organism>
<dbReference type="InterPro" id="IPR050205">
    <property type="entry name" value="CDPK_Ser/Thr_kinases"/>
</dbReference>
<evidence type="ECO:0000313" key="8">
    <source>
        <dbReference type="Proteomes" id="UP000007305"/>
    </source>
</evidence>
<dbReference type="Proteomes" id="UP000007305">
    <property type="component" value="Chromosome 9"/>
</dbReference>
<evidence type="ECO:0000259" key="6">
    <source>
        <dbReference type="PROSITE" id="PS50011"/>
    </source>
</evidence>
<dbReference type="PROSITE" id="PS50011">
    <property type="entry name" value="PROTEIN_KINASE_DOM"/>
    <property type="match status" value="1"/>
</dbReference>
<dbReference type="InParanoid" id="A0A804R1X3"/>
<dbReference type="InterPro" id="IPR011009">
    <property type="entry name" value="Kinase-like_dom_sf"/>
</dbReference>
<evidence type="ECO:0000256" key="2">
    <source>
        <dbReference type="ARBA" id="ARBA00022679"/>
    </source>
</evidence>
<reference evidence="7" key="2">
    <citation type="submission" date="2019-07" db="EMBL/GenBank/DDBJ databases">
        <authorList>
            <person name="Seetharam A."/>
            <person name="Woodhouse M."/>
            <person name="Cannon E."/>
        </authorList>
    </citation>
    <scope>NUCLEOTIDE SEQUENCE [LARGE SCALE GENOMIC DNA]</scope>
    <source>
        <strain evidence="7">cv. B73</strain>
    </source>
</reference>
<sequence length="175" mass="18501">MTVAPPGQLAHRTLSGAHWTVRCPLPAVGAGHASPADCAADRCAGDRWLTGQSGAPPDSPVNYSRQQLTGVAGSLAYLAPEVLLGNYSQKVDVWAVVVLLHVLLMGTLPFQGKSVEAIFDVIKTAELDFHSSQLASVSLLVHDLIGRMLNQEASTPVCRFCLSTPVCPRAPLPLP</sequence>
<reference evidence="8" key="1">
    <citation type="journal article" date="2009" name="Science">
        <title>The B73 maize genome: complexity, diversity, and dynamics.</title>
        <authorList>
            <person name="Schnable P.S."/>
            <person name="Ware D."/>
            <person name="Fulton R.S."/>
            <person name="Stein J.C."/>
            <person name="Wei F."/>
            <person name="Pasternak S."/>
            <person name="Liang C."/>
            <person name="Zhang J."/>
            <person name="Fulton L."/>
            <person name="Graves T.A."/>
            <person name="Minx P."/>
            <person name="Reily A.D."/>
            <person name="Courtney L."/>
            <person name="Kruchowski S.S."/>
            <person name="Tomlinson C."/>
            <person name="Strong C."/>
            <person name="Delehaunty K."/>
            <person name="Fronick C."/>
            <person name="Courtney B."/>
            <person name="Rock S.M."/>
            <person name="Belter E."/>
            <person name="Du F."/>
            <person name="Kim K."/>
            <person name="Abbott R.M."/>
            <person name="Cotton M."/>
            <person name="Levy A."/>
            <person name="Marchetto P."/>
            <person name="Ochoa K."/>
            <person name="Jackson S.M."/>
            <person name="Gillam B."/>
            <person name="Chen W."/>
            <person name="Yan L."/>
            <person name="Higginbotham J."/>
            <person name="Cardenas M."/>
            <person name="Waligorski J."/>
            <person name="Applebaum E."/>
            <person name="Phelps L."/>
            <person name="Falcone J."/>
            <person name="Kanchi K."/>
            <person name="Thane T."/>
            <person name="Scimone A."/>
            <person name="Thane N."/>
            <person name="Henke J."/>
            <person name="Wang T."/>
            <person name="Ruppert J."/>
            <person name="Shah N."/>
            <person name="Rotter K."/>
            <person name="Hodges J."/>
            <person name="Ingenthron E."/>
            <person name="Cordes M."/>
            <person name="Kohlberg S."/>
            <person name="Sgro J."/>
            <person name="Delgado B."/>
            <person name="Mead K."/>
            <person name="Chinwalla A."/>
            <person name="Leonard S."/>
            <person name="Crouse K."/>
            <person name="Collura K."/>
            <person name="Kudrna D."/>
            <person name="Currie J."/>
            <person name="He R."/>
            <person name="Angelova A."/>
            <person name="Rajasekar S."/>
            <person name="Mueller T."/>
            <person name="Lomeli R."/>
            <person name="Scara G."/>
            <person name="Ko A."/>
            <person name="Delaney K."/>
            <person name="Wissotski M."/>
            <person name="Lopez G."/>
            <person name="Campos D."/>
            <person name="Braidotti M."/>
            <person name="Ashley E."/>
            <person name="Golser W."/>
            <person name="Kim H."/>
            <person name="Lee S."/>
            <person name="Lin J."/>
            <person name="Dujmic Z."/>
            <person name="Kim W."/>
            <person name="Talag J."/>
            <person name="Zuccolo A."/>
            <person name="Fan C."/>
            <person name="Sebastian A."/>
            <person name="Kramer M."/>
            <person name="Spiegel L."/>
            <person name="Nascimento L."/>
            <person name="Zutavern T."/>
            <person name="Miller B."/>
            <person name="Ambroise C."/>
            <person name="Muller S."/>
            <person name="Spooner W."/>
            <person name="Narechania A."/>
            <person name="Ren L."/>
            <person name="Wei S."/>
            <person name="Kumari S."/>
            <person name="Faga B."/>
            <person name="Levy M.J."/>
            <person name="McMahan L."/>
            <person name="Van Buren P."/>
            <person name="Vaughn M.W."/>
            <person name="Ying K."/>
            <person name="Yeh C.-T."/>
            <person name="Emrich S.J."/>
            <person name="Jia Y."/>
            <person name="Kalyanaraman A."/>
            <person name="Hsia A.-P."/>
            <person name="Barbazuk W.B."/>
            <person name="Baucom R.S."/>
            <person name="Brutnell T.P."/>
            <person name="Carpita N.C."/>
            <person name="Chaparro C."/>
            <person name="Chia J.-M."/>
            <person name="Deragon J.-M."/>
            <person name="Estill J.C."/>
            <person name="Fu Y."/>
            <person name="Jeddeloh J.A."/>
            <person name="Han Y."/>
            <person name="Lee H."/>
            <person name="Li P."/>
            <person name="Lisch D.R."/>
            <person name="Liu S."/>
            <person name="Liu Z."/>
            <person name="Nagel D.H."/>
            <person name="McCann M.C."/>
            <person name="SanMiguel P."/>
            <person name="Myers A.M."/>
            <person name="Nettleton D."/>
            <person name="Nguyen J."/>
            <person name="Penning B.W."/>
            <person name="Ponnala L."/>
            <person name="Schneider K.L."/>
            <person name="Schwartz D.C."/>
            <person name="Sharma A."/>
            <person name="Soderlund C."/>
            <person name="Springer N.M."/>
            <person name="Sun Q."/>
            <person name="Wang H."/>
            <person name="Waterman M."/>
            <person name="Westerman R."/>
            <person name="Wolfgruber T.K."/>
            <person name="Yang L."/>
            <person name="Yu Y."/>
            <person name="Zhang L."/>
            <person name="Zhou S."/>
            <person name="Zhu Q."/>
            <person name="Bennetzen J.L."/>
            <person name="Dawe R.K."/>
            <person name="Jiang J."/>
            <person name="Jiang N."/>
            <person name="Presting G.G."/>
            <person name="Wessler S.R."/>
            <person name="Aluru S."/>
            <person name="Martienssen R.A."/>
            <person name="Clifton S.W."/>
            <person name="McCombie W.R."/>
            <person name="Wing R.A."/>
            <person name="Wilson R.K."/>
        </authorList>
    </citation>
    <scope>NUCLEOTIDE SEQUENCE [LARGE SCALE GENOMIC DNA]</scope>
    <source>
        <strain evidence="8">cv. B73</strain>
    </source>
</reference>
<keyword evidence="1" id="KW-0723">Serine/threonine-protein kinase</keyword>
<evidence type="ECO:0000256" key="1">
    <source>
        <dbReference type="ARBA" id="ARBA00022527"/>
    </source>
</evidence>
<keyword evidence="2" id="KW-0808">Transferase</keyword>
<protein>
    <recommendedName>
        <fullName evidence="6">Protein kinase domain-containing protein</fullName>
    </recommendedName>
</protein>
<evidence type="ECO:0000313" key="7">
    <source>
        <dbReference type="EnsemblPlants" id="Zm00001eb381090_P001"/>
    </source>
</evidence>
<keyword evidence="3" id="KW-0547">Nucleotide-binding</keyword>
<dbReference type="InterPro" id="IPR000719">
    <property type="entry name" value="Prot_kinase_dom"/>
</dbReference>
<dbReference type="Gramene" id="Zm00001eb381090_T001">
    <property type="protein sequence ID" value="Zm00001eb381090_P001"/>
    <property type="gene ID" value="Zm00001eb381090"/>
</dbReference>
<evidence type="ECO:0000256" key="5">
    <source>
        <dbReference type="ARBA" id="ARBA00022840"/>
    </source>
</evidence>
<keyword evidence="4" id="KW-0418">Kinase</keyword>
<reference evidence="7" key="3">
    <citation type="submission" date="2021-05" db="UniProtKB">
        <authorList>
            <consortium name="EnsemblPlants"/>
        </authorList>
    </citation>
    <scope>IDENTIFICATION</scope>
    <source>
        <strain evidence="7">cv. B73</strain>
    </source>
</reference>
<dbReference type="Gene3D" id="1.10.510.10">
    <property type="entry name" value="Transferase(Phosphotransferase) domain 1"/>
    <property type="match status" value="1"/>
</dbReference>
<proteinExistence type="predicted"/>
<dbReference type="PANTHER" id="PTHR24349">
    <property type="entry name" value="SERINE/THREONINE-PROTEIN KINASE"/>
    <property type="match status" value="1"/>
</dbReference>
<name>A0A804R1X3_MAIZE</name>
<dbReference type="Pfam" id="PF00069">
    <property type="entry name" value="Pkinase"/>
    <property type="match status" value="1"/>
</dbReference>